<evidence type="ECO:0000256" key="1">
    <source>
        <dbReference type="SAM" id="MobiDB-lite"/>
    </source>
</evidence>
<dbReference type="Pfam" id="PF04114">
    <property type="entry name" value="Gaa1"/>
    <property type="match status" value="2"/>
</dbReference>
<dbReference type="PIRSF" id="PIRSF036762">
    <property type="entry name" value="GAA1"/>
    <property type="match status" value="1"/>
</dbReference>
<feature type="transmembrane region" description="Helical" evidence="2">
    <location>
        <begin position="675"/>
        <end position="701"/>
    </location>
</feature>
<feature type="transmembrane region" description="Helical" evidence="2">
    <location>
        <begin position="619"/>
        <end position="642"/>
    </location>
</feature>
<comment type="caution">
    <text evidence="3">The sequence shown here is derived from an EMBL/GenBank/DDBJ whole genome shotgun (WGS) entry which is preliminary data.</text>
</comment>
<feature type="transmembrane region" description="Helical" evidence="2">
    <location>
        <begin position="384"/>
        <end position="404"/>
    </location>
</feature>
<feature type="transmembrane region" description="Helical" evidence="2">
    <location>
        <begin position="595"/>
        <end position="612"/>
    </location>
</feature>
<feature type="transmembrane region" description="Helical" evidence="2">
    <location>
        <begin position="499"/>
        <end position="521"/>
    </location>
</feature>
<keyword evidence="2" id="KW-0812">Transmembrane</keyword>
<evidence type="ECO:0000313" key="4">
    <source>
        <dbReference type="Proteomes" id="UP001345013"/>
    </source>
</evidence>
<feature type="compositionally biased region" description="Low complexity" evidence="1">
    <location>
        <begin position="728"/>
        <end position="738"/>
    </location>
</feature>
<evidence type="ECO:0000256" key="2">
    <source>
        <dbReference type="SAM" id="Phobius"/>
    </source>
</evidence>
<keyword evidence="4" id="KW-1185">Reference proteome</keyword>
<name>A0ABR0KA64_9EURO</name>
<reference evidence="3 4" key="1">
    <citation type="submission" date="2023-08" db="EMBL/GenBank/DDBJ databases">
        <title>Black Yeasts Isolated from many extreme environments.</title>
        <authorList>
            <person name="Coleine C."/>
            <person name="Stajich J.E."/>
            <person name="Selbmann L."/>
        </authorList>
    </citation>
    <scope>NUCLEOTIDE SEQUENCE [LARGE SCALE GENOMIC DNA]</scope>
    <source>
        <strain evidence="3 4">CCFEE 5885</strain>
    </source>
</reference>
<gene>
    <name evidence="3" type="primary">GAA1</name>
    <name evidence="3" type="ORF">LTR24_005136</name>
</gene>
<protein>
    <submittedName>
        <fullName evidence="3">Glycosyl phosphatidyl inositol protein transamidase complex subunit</fullName>
    </submittedName>
</protein>
<sequence>MGLLRSSLSNIRTSPRLLKAPPYISLLCFLGGIIWILLLPLDEYSRRTYISENALLPGQVHTYFHGTEQNIFRAYRHEVAEVLEVQEHVQQDGSKAYMKATPQHRNQRIRDLFGNSGIKSAVQSYKYTVGGQDFEGENVYGVVHAPRGDGTESIVIVAPVENFEGQLNTDGVTLLLTLARYFSRWSLWSKDIILLVTPDTSTGPQAWIDAYLSQHDPEMVASLSLKSGAIQGVICIDFPFRHSFHALHISYDGINGQLPNLDLINTATQISAGQLGIPTLLQSQHLYAKPEAQHHYLNRLKVLGHGMRNQAVGHSTGAHSVFMPYHIDAITLTAVGDGREDEMAFGRVVESLTRSLNNLLEKLHQSFFFYLLLQNNRFVSIGTYLPSAMAVGAGFSVMAIYLWIKSGYEQREEKDQQHTKATEHDNGQRDRTEAALADASITNEQLFNTESAGGIDLARRKVWKPIDRPLVLPLTLIAGLYLTSLIPLAILVTAQKGALLTRTGSLCSVLIMVPIGLTFVLSNNPKLLHGTYFDGAPLEKQGNGAPRETGLVHSDLSPPSDSKTRVLQFHTILKSLSLLVLGLELTVLATLNFSLSMFLGVLCTPLCFAGFYKDSSSRAVASLVAVVLFNPFVVANAATLAAKLAGYYDGSVGLTDVLRIWLEAVSFGWRVHGAYGVPVGVFCVWLPAWTVATLGTVSSFVMDEEGKVEKRVEKVKGIAKDNLTQVKQAAQRRSSPSPARKRKK</sequence>
<keyword evidence="2" id="KW-1133">Transmembrane helix</keyword>
<dbReference type="Proteomes" id="UP001345013">
    <property type="component" value="Unassembled WGS sequence"/>
</dbReference>
<dbReference type="EMBL" id="JAVRRG010000056">
    <property type="protein sequence ID" value="KAK5092557.1"/>
    <property type="molecule type" value="Genomic_DNA"/>
</dbReference>
<dbReference type="PANTHER" id="PTHR13304:SF0">
    <property type="entry name" value="GLYCOSYLPHOSPHATIDYLINOSITOL ANCHOR ATTACHMENT 1 PROTEIN"/>
    <property type="match status" value="1"/>
</dbReference>
<feature type="transmembrane region" description="Helical" evidence="2">
    <location>
        <begin position="20"/>
        <end position="41"/>
    </location>
</feature>
<accession>A0ABR0KA64</accession>
<dbReference type="InterPro" id="IPR007246">
    <property type="entry name" value="Gaa1"/>
</dbReference>
<proteinExistence type="predicted"/>
<feature type="transmembrane region" description="Helical" evidence="2">
    <location>
        <begin position="470"/>
        <end position="493"/>
    </location>
</feature>
<dbReference type="PANTHER" id="PTHR13304">
    <property type="entry name" value="GLYCOSYLPHOSPHATIDYLINOSITOL ANCHOR ATTACHMENT 1 PROTEIN"/>
    <property type="match status" value="1"/>
</dbReference>
<keyword evidence="2" id="KW-0472">Membrane</keyword>
<evidence type="ECO:0000313" key="3">
    <source>
        <dbReference type="EMBL" id="KAK5092557.1"/>
    </source>
</evidence>
<feature type="region of interest" description="Disordered" evidence="1">
    <location>
        <begin position="725"/>
        <end position="744"/>
    </location>
</feature>
<organism evidence="3 4">
    <name type="scientific">Lithohypha guttulata</name>
    <dbReference type="NCBI Taxonomy" id="1690604"/>
    <lineage>
        <taxon>Eukaryota</taxon>
        <taxon>Fungi</taxon>
        <taxon>Dikarya</taxon>
        <taxon>Ascomycota</taxon>
        <taxon>Pezizomycotina</taxon>
        <taxon>Eurotiomycetes</taxon>
        <taxon>Chaetothyriomycetidae</taxon>
        <taxon>Chaetothyriales</taxon>
        <taxon>Trichomeriaceae</taxon>
        <taxon>Lithohypha</taxon>
    </lineage>
</organism>